<organism evidence="1">
    <name type="scientific">Arundo donax</name>
    <name type="common">Giant reed</name>
    <name type="synonym">Donax arundinaceus</name>
    <dbReference type="NCBI Taxonomy" id="35708"/>
    <lineage>
        <taxon>Eukaryota</taxon>
        <taxon>Viridiplantae</taxon>
        <taxon>Streptophyta</taxon>
        <taxon>Embryophyta</taxon>
        <taxon>Tracheophyta</taxon>
        <taxon>Spermatophyta</taxon>
        <taxon>Magnoliopsida</taxon>
        <taxon>Liliopsida</taxon>
        <taxon>Poales</taxon>
        <taxon>Poaceae</taxon>
        <taxon>PACMAD clade</taxon>
        <taxon>Arundinoideae</taxon>
        <taxon>Arundineae</taxon>
        <taxon>Arundo</taxon>
    </lineage>
</organism>
<accession>A0A0A9GYK4</accession>
<reference evidence="1" key="1">
    <citation type="submission" date="2014-09" db="EMBL/GenBank/DDBJ databases">
        <authorList>
            <person name="Magalhaes I.L.F."/>
            <person name="Oliveira U."/>
            <person name="Santos F.R."/>
            <person name="Vidigal T.H.D.A."/>
            <person name="Brescovit A.D."/>
            <person name="Santos A.J."/>
        </authorList>
    </citation>
    <scope>NUCLEOTIDE SEQUENCE</scope>
    <source>
        <tissue evidence="1">Shoot tissue taken approximately 20 cm above the soil surface</tissue>
    </source>
</reference>
<proteinExistence type="predicted"/>
<dbReference type="EMBL" id="GBRH01169292">
    <property type="protein sequence ID" value="JAE28604.1"/>
    <property type="molecule type" value="Transcribed_RNA"/>
</dbReference>
<protein>
    <submittedName>
        <fullName evidence="1">Uncharacterized protein</fullName>
    </submittedName>
</protein>
<dbReference type="AlphaFoldDB" id="A0A0A9GYK4"/>
<sequence>MLYFIMATGEKGATTSTTTTVTLSSVLTYARRGGEGEMAVFFRLWPMTSASTAATMMATLASRPDLLRH</sequence>
<name>A0A0A9GYK4_ARUDO</name>
<reference evidence="1" key="2">
    <citation type="journal article" date="2015" name="Data Brief">
        <title>Shoot transcriptome of the giant reed, Arundo donax.</title>
        <authorList>
            <person name="Barrero R.A."/>
            <person name="Guerrero F.D."/>
            <person name="Moolhuijzen P."/>
            <person name="Goolsby J.A."/>
            <person name="Tidwell J."/>
            <person name="Bellgard S.E."/>
            <person name="Bellgard M.I."/>
        </authorList>
    </citation>
    <scope>NUCLEOTIDE SEQUENCE</scope>
    <source>
        <tissue evidence="1">Shoot tissue taken approximately 20 cm above the soil surface</tissue>
    </source>
</reference>
<evidence type="ECO:0000313" key="1">
    <source>
        <dbReference type="EMBL" id="JAE28604.1"/>
    </source>
</evidence>